<accession>A0A645I8I3</accession>
<comment type="caution">
    <text evidence="1">The sequence shown here is derived from an EMBL/GenBank/DDBJ whole genome shotgun (WGS) entry which is preliminary data.</text>
</comment>
<gene>
    <name evidence="1" type="ORF">SDC9_195261</name>
</gene>
<name>A0A645I8I3_9ZZZZ</name>
<protein>
    <submittedName>
        <fullName evidence="1">Uncharacterized protein</fullName>
    </submittedName>
</protein>
<evidence type="ECO:0000313" key="1">
    <source>
        <dbReference type="EMBL" id="MPN47657.1"/>
    </source>
</evidence>
<reference evidence="1" key="1">
    <citation type="submission" date="2019-08" db="EMBL/GenBank/DDBJ databases">
        <authorList>
            <person name="Kucharzyk K."/>
            <person name="Murdoch R.W."/>
            <person name="Higgins S."/>
            <person name="Loffler F."/>
        </authorList>
    </citation>
    <scope>NUCLEOTIDE SEQUENCE</scope>
</reference>
<sequence length="86" mass="9498">MNTRAGFIQGIDGLIGKSTVGYIPFCQLHACLQRLVGITDVVMFFVPLFNVPEDLQGLFGGGSVNDYFLKTTFQCPVFLNVFTIFV</sequence>
<proteinExistence type="predicted"/>
<organism evidence="1">
    <name type="scientific">bioreactor metagenome</name>
    <dbReference type="NCBI Taxonomy" id="1076179"/>
    <lineage>
        <taxon>unclassified sequences</taxon>
        <taxon>metagenomes</taxon>
        <taxon>ecological metagenomes</taxon>
    </lineage>
</organism>
<dbReference type="EMBL" id="VSSQ01109317">
    <property type="protein sequence ID" value="MPN47657.1"/>
    <property type="molecule type" value="Genomic_DNA"/>
</dbReference>
<dbReference type="AlphaFoldDB" id="A0A645I8I3"/>